<dbReference type="EMBL" id="JRES01000456">
    <property type="protein sequence ID" value="KNC31027.1"/>
    <property type="molecule type" value="Genomic_DNA"/>
</dbReference>
<reference evidence="1 2" key="1">
    <citation type="journal article" date="2015" name="Nat. Commun.">
        <title>Lucilia cuprina genome unlocks parasitic fly biology to underpin future interventions.</title>
        <authorList>
            <person name="Anstead C.A."/>
            <person name="Korhonen P.K."/>
            <person name="Young N.D."/>
            <person name="Hall R.S."/>
            <person name="Jex A.R."/>
            <person name="Murali S.C."/>
            <person name="Hughes D.S."/>
            <person name="Lee S.F."/>
            <person name="Perry T."/>
            <person name="Stroehlein A.J."/>
            <person name="Ansell B.R."/>
            <person name="Breugelmans B."/>
            <person name="Hofmann A."/>
            <person name="Qu J."/>
            <person name="Dugan S."/>
            <person name="Lee S.L."/>
            <person name="Chao H."/>
            <person name="Dinh H."/>
            <person name="Han Y."/>
            <person name="Doddapaneni H.V."/>
            <person name="Worley K.C."/>
            <person name="Muzny D.M."/>
            <person name="Ioannidis P."/>
            <person name="Waterhouse R.M."/>
            <person name="Zdobnov E.M."/>
            <person name="James P.J."/>
            <person name="Bagnall N.H."/>
            <person name="Kotze A.C."/>
            <person name="Gibbs R.A."/>
            <person name="Richards S."/>
            <person name="Batterham P."/>
            <person name="Gasser R.B."/>
        </authorList>
    </citation>
    <scope>NUCLEOTIDE SEQUENCE [LARGE SCALE GENOMIC DNA]</scope>
    <source>
        <strain evidence="1 2">LS</strain>
        <tissue evidence="1">Full body</tissue>
    </source>
</reference>
<sequence>MLFKYDIYITTEVISKKPNFREFVLLYERYMKLWTDSGDFTQRLSSCVETNTTYRPIPITHSEEPTMSNNNQIEELRGSKNYEDWKFTVEAYQQMKGLNEHKQRRN</sequence>
<accession>A0A0L0CFP6</accession>
<keyword evidence="2" id="KW-1185">Reference proteome</keyword>
<evidence type="ECO:0000313" key="1">
    <source>
        <dbReference type="EMBL" id="KNC31027.1"/>
    </source>
</evidence>
<protein>
    <submittedName>
        <fullName evidence="1">Uncharacterized protein</fullName>
    </submittedName>
</protein>
<evidence type="ECO:0000313" key="2">
    <source>
        <dbReference type="Proteomes" id="UP000037069"/>
    </source>
</evidence>
<name>A0A0L0CFP6_LUCCU</name>
<dbReference type="Proteomes" id="UP000037069">
    <property type="component" value="Unassembled WGS sequence"/>
</dbReference>
<gene>
    <name evidence="1" type="ORF">FF38_03753</name>
</gene>
<dbReference type="AlphaFoldDB" id="A0A0L0CFP6"/>
<comment type="caution">
    <text evidence="1">The sequence shown here is derived from an EMBL/GenBank/DDBJ whole genome shotgun (WGS) entry which is preliminary data.</text>
</comment>
<organism evidence="1 2">
    <name type="scientific">Lucilia cuprina</name>
    <name type="common">Green bottle fly</name>
    <name type="synonym">Australian sheep blowfly</name>
    <dbReference type="NCBI Taxonomy" id="7375"/>
    <lineage>
        <taxon>Eukaryota</taxon>
        <taxon>Metazoa</taxon>
        <taxon>Ecdysozoa</taxon>
        <taxon>Arthropoda</taxon>
        <taxon>Hexapoda</taxon>
        <taxon>Insecta</taxon>
        <taxon>Pterygota</taxon>
        <taxon>Neoptera</taxon>
        <taxon>Endopterygota</taxon>
        <taxon>Diptera</taxon>
        <taxon>Brachycera</taxon>
        <taxon>Muscomorpha</taxon>
        <taxon>Oestroidea</taxon>
        <taxon>Calliphoridae</taxon>
        <taxon>Luciliinae</taxon>
        <taxon>Lucilia</taxon>
    </lineage>
</organism>
<proteinExistence type="predicted"/>